<proteinExistence type="predicted"/>
<feature type="region of interest" description="Disordered" evidence="1">
    <location>
        <begin position="411"/>
        <end position="432"/>
    </location>
</feature>
<dbReference type="InterPro" id="IPR016024">
    <property type="entry name" value="ARM-type_fold"/>
</dbReference>
<feature type="compositionally biased region" description="Low complexity" evidence="1">
    <location>
        <begin position="473"/>
        <end position="487"/>
    </location>
</feature>
<organism evidence="2">
    <name type="scientific">Hanusia phi</name>
    <dbReference type="NCBI Taxonomy" id="3032"/>
    <lineage>
        <taxon>Eukaryota</taxon>
        <taxon>Cryptophyceae</taxon>
        <taxon>Pyrenomonadales</taxon>
        <taxon>Geminigeraceae</taxon>
        <taxon>Hanusia</taxon>
    </lineage>
</organism>
<feature type="compositionally biased region" description="Basic and acidic residues" evidence="1">
    <location>
        <begin position="557"/>
        <end position="571"/>
    </location>
</feature>
<sequence>MTSATDMLSKLDHTSMQTQQDHAAVVFIERDNTGDDPLYERIAYQLARSLEVWFPRMIVLENSGPIPVCTSVILRRISSSPLFSSSSDYPRRKSFEVCLALIARGESFLSPISVFSKLENHHFPNVEEMVEMVQSYVRGGKSVLAPKVERKLVDAAKGENAISSKVVRPQSARATSTCLRKSFTCPQTARSLTQISTTEARRVYAMGKREGTRNKLASCWREKKTKVNDLKDAAEPADGQVRCEKMSRSAGRRLDRVDTPRFLQAAPQMCRPEESAVNRASDQEGNLALNARPPILKHQDHVAFSHRQRRARLRQREGEEKLGKGAMVQHDMVANRLVLQTQRTHEVVEHADSILRRMMKKMSEGKINRDEVNEKQRKQAARTHESVDNSTIHADRKMYVGTSDRLKQQAMSKTLISERRGESSTSKFRASAETKKKVWAPVLAECAVLENTKQHEMSWSEDDSNFSDLLQMSDDSSSSRENCNQSSTLTTSPSQDPTSTEDENVENATQMVKNNLRTTMRGWRLWEEGVIIIQSCLRRKLAQREKEKMLISLHPPQDSRSRSFRERKYKSSDPNPALRLPLDVLQQQQQQQQQQQHRHHHQSGNDVQEHSYQGSNRSRSANVDNKMFPSSSQTPRLQLGLEKVVETLKRKESNTSSKIRSLELLTVLSLHRSNVVPIYLMEVQHQLYAILREVDGSTEESLKKVCLACEILENLQKHSIVRQKIESDGVVTIVLTAMSKVCGIPDVTIKLCKVLLSVCGGGREDNLTDITSKKNERELNSFVHQMIENQGYITLFSCLANFCNEDADKEREFCHELVLLLFVFYSNLQTEEYANIAEKVREAGALRTLQKIQQRMSARSPSTNFDKILDFVMSCVDVEN</sequence>
<feature type="region of interest" description="Disordered" evidence="1">
    <location>
        <begin position="366"/>
        <end position="392"/>
    </location>
</feature>
<evidence type="ECO:0000256" key="1">
    <source>
        <dbReference type="SAM" id="MobiDB-lite"/>
    </source>
</evidence>
<reference evidence="2" key="1">
    <citation type="submission" date="2021-01" db="EMBL/GenBank/DDBJ databases">
        <authorList>
            <person name="Corre E."/>
            <person name="Pelletier E."/>
            <person name="Niang G."/>
            <person name="Scheremetjew M."/>
            <person name="Finn R."/>
            <person name="Kale V."/>
            <person name="Holt S."/>
            <person name="Cochrane G."/>
            <person name="Meng A."/>
            <person name="Brown T."/>
            <person name="Cohen L."/>
        </authorList>
    </citation>
    <scope>NUCLEOTIDE SEQUENCE</scope>
    <source>
        <strain evidence="2">CCMP325</strain>
    </source>
</reference>
<feature type="compositionally biased region" description="Low complexity" evidence="1">
    <location>
        <begin position="586"/>
        <end position="595"/>
    </location>
</feature>
<dbReference type="AlphaFoldDB" id="A0A7S0HN55"/>
<feature type="compositionally biased region" description="Polar residues" evidence="1">
    <location>
        <begin position="488"/>
        <end position="498"/>
    </location>
</feature>
<dbReference type="SUPFAM" id="SSF48371">
    <property type="entry name" value="ARM repeat"/>
    <property type="match status" value="1"/>
</dbReference>
<gene>
    <name evidence="2" type="ORF">HPHI1048_LOCUS12100</name>
</gene>
<name>A0A7S0HN55_9CRYP</name>
<feature type="compositionally biased region" description="Polar residues" evidence="1">
    <location>
        <begin position="604"/>
        <end position="634"/>
    </location>
</feature>
<dbReference type="EMBL" id="HBEO01017777">
    <property type="protein sequence ID" value="CAD8487102.1"/>
    <property type="molecule type" value="Transcribed_RNA"/>
</dbReference>
<protein>
    <submittedName>
        <fullName evidence="2">Uncharacterized protein</fullName>
    </submittedName>
</protein>
<evidence type="ECO:0000313" key="2">
    <source>
        <dbReference type="EMBL" id="CAD8487102.1"/>
    </source>
</evidence>
<feature type="region of interest" description="Disordered" evidence="1">
    <location>
        <begin position="548"/>
        <end position="634"/>
    </location>
</feature>
<feature type="region of interest" description="Disordered" evidence="1">
    <location>
        <begin position="466"/>
        <end position="508"/>
    </location>
</feature>
<accession>A0A7S0HN55</accession>